<evidence type="ECO:0000256" key="2">
    <source>
        <dbReference type="SAM" id="Phobius"/>
    </source>
</evidence>
<keyword evidence="1" id="KW-0175">Coiled coil</keyword>
<dbReference type="EMBL" id="CP134847">
    <property type="protein sequence ID" value="WNL17938.1"/>
    <property type="molecule type" value="Genomic_DNA"/>
</dbReference>
<geneLocation type="plasmid" evidence="3">
    <name>p133_LEO_107</name>
</geneLocation>
<feature type="transmembrane region" description="Helical" evidence="2">
    <location>
        <begin position="74"/>
        <end position="93"/>
    </location>
</feature>
<organism evidence="3">
    <name type="scientific">Arcobacter sp. AZ-2023</name>
    <dbReference type="NCBI Taxonomy" id="3074453"/>
    <lineage>
        <taxon>Bacteria</taxon>
        <taxon>Pseudomonadati</taxon>
        <taxon>Campylobacterota</taxon>
        <taxon>Epsilonproteobacteria</taxon>
        <taxon>Campylobacterales</taxon>
        <taxon>Arcobacteraceae</taxon>
        <taxon>Arcobacter</taxon>
    </lineage>
</organism>
<keyword evidence="2" id="KW-0472">Membrane</keyword>
<sequence length="109" mass="12376">MPFLLPLATLITGVLTVKTVNKTIKTYERRKKEMKDQKFDLEIQKEIAKIGMTATLGATVVTSMFMKNKIAKNTHIVAGVAFCGFALWHHILYQPKKQKVIDKLETKVN</sequence>
<reference evidence="3" key="1">
    <citation type="submission" date="2023-09" db="EMBL/GenBank/DDBJ databases">
        <title>Arcobacter tbilisiensis sp. nov. isolated from chicken meat in Tbilisi, Georgia.</title>
        <authorList>
            <person name="Matthias R."/>
            <person name="Zautner A.E."/>
        </authorList>
    </citation>
    <scope>NUCLEOTIDE SEQUENCE</scope>
    <source>
        <strain evidence="3">LEO 107</strain>
        <plasmid evidence="3">p133_LEO_107</plasmid>
    </source>
</reference>
<gene>
    <name evidence="3" type="ORF">RJG54_11930</name>
</gene>
<dbReference type="AlphaFoldDB" id="A0AA96CYI2"/>
<keyword evidence="3" id="KW-0614">Plasmid</keyword>
<keyword evidence="2" id="KW-0812">Transmembrane</keyword>
<feature type="coiled-coil region" evidence="1">
    <location>
        <begin position="17"/>
        <end position="44"/>
    </location>
</feature>
<keyword evidence="2" id="KW-1133">Transmembrane helix</keyword>
<name>A0AA96CYI2_9BACT</name>
<evidence type="ECO:0000313" key="3">
    <source>
        <dbReference type="EMBL" id="WNL17938.1"/>
    </source>
</evidence>
<protein>
    <submittedName>
        <fullName evidence="3">Uncharacterized protein</fullName>
    </submittedName>
</protein>
<proteinExistence type="predicted"/>
<accession>A0AA96CYI2</accession>
<evidence type="ECO:0000256" key="1">
    <source>
        <dbReference type="SAM" id="Coils"/>
    </source>
</evidence>